<dbReference type="EMBL" id="QXHD01000004">
    <property type="protein sequence ID" value="NEZ60675.1"/>
    <property type="molecule type" value="Genomic_DNA"/>
</dbReference>
<dbReference type="AlphaFoldDB" id="A0A6M0RWS5"/>
<dbReference type="RefSeq" id="WP_163664337.1">
    <property type="nucleotide sequence ID" value="NZ_QXHD01000004.1"/>
</dbReference>
<accession>A0A6M0RWS5</accession>
<gene>
    <name evidence="1" type="ORF">DXZ20_34560</name>
</gene>
<organism evidence="1 2">
    <name type="scientific">Adonisia turfae CCMR0081</name>
    <dbReference type="NCBI Taxonomy" id="2292702"/>
    <lineage>
        <taxon>Bacteria</taxon>
        <taxon>Bacillati</taxon>
        <taxon>Cyanobacteriota</taxon>
        <taxon>Adonisia</taxon>
        <taxon>Adonisia turfae</taxon>
    </lineage>
</organism>
<proteinExistence type="predicted"/>
<evidence type="ECO:0000313" key="1">
    <source>
        <dbReference type="EMBL" id="NEZ60675.1"/>
    </source>
</evidence>
<dbReference type="Proteomes" id="UP000481033">
    <property type="component" value="Unassembled WGS sequence"/>
</dbReference>
<dbReference type="InterPro" id="IPR014262">
    <property type="entry name" value="HAF_rpt"/>
</dbReference>
<sequence>MRQQYWVFISAVMAVIAAIVISTSLSNAVPIASFVGIGDLPGGWFKSYALAISADGSVIVGASHSSTELNRASLPEAFRWTRAEGMVGLGQLPGNPYGTVASDISADGSVIAGHSDNEAFRWTQAEGFVGLGDLPDGSFRSRADAISADGSVIVGKGSSEANYHEAFRWTQAEGMRVLGSPVDLPIRGSFTSRAVAVSADGSVIVGFINPNGHNPLGVSENRAFRWTQTGGMSLLSDPTDQALSLATDVSDDGSVVVGKRATAFETEIFRWTQAEGMVSLGEWPGFVKVSADGAIVIGGNFAKSAIDAGAFIWDAVNGMRSLQAVFTDEFGLDLTGWKLGAATGISDDGLTIVGTGINPEGHLEGWIADLHGAS</sequence>
<keyword evidence="2" id="KW-1185">Reference proteome</keyword>
<name>A0A6M0RWS5_9CYAN</name>
<comment type="caution">
    <text evidence="1">The sequence shown here is derived from an EMBL/GenBank/DDBJ whole genome shotgun (WGS) entry which is preliminary data.</text>
</comment>
<dbReference type="NCBIfam" id="TIGR02913">
    <property type="entry name" value="HAF_rpt"/>
    <property type="match status" value="1"/>
</dbReference>
<protein>
    <submittedName>
        <fullName evidence="1">PEP-CTERM sorting domain-containing protein</fullName>
    </submittedName>
</protein>
<evidence type="ECO:0000313" key="2">
    <source>
        <dbReference type="Proteomes" id="UP000481033"/>
    </source>
</evidence>
<reference evidence="1 2" key="1">
    <citation type="journal article" date="2020" name="Microb. Ecol.">
        <title>Ecogenomics of the Marine Benthic Filamentous Cyanobacterium Adonisia.</title>
        <authorList>
            <person name="Walter J.M."/>
            <person name="Coutinho F.H."/>
            <person name="Leomil L."/>
            <person name="Hargreaves P.I."/>
            <person name="Campeao M.E."/>
            <person name="Vieira V.V."/>
            <person name="Silva B.S."/>
            <person name="Fistarol G.O."/>
            <person name="Salomon P.S."/>
            <person name="Sawabe T."/>
            <person name="Mino S."/>
            <person name="Hosokawa M."/>
            <person name="Miyashita H."/>
            <person name="Maruyama F."/>
            <person name="van Verk M.C."/>
            <person name="Dutilh B.E."/>
            <person name="Thompson C.C."/>
            <person name="Thompson F.L."/>
        </authorList>
    </citation>
    <scope>NUCLEOTIDE SEQUENCE [LARGE SCALE GENOMIC DNA]</scope>
    <source>
        <strain evidence="1 2">CCMR0081</strain>
    </source>
</reference>